<dbReference type="InterPro" id="IPR000120">
    <property type="entry name" value="Amidase"/>
</dbReference>
<name>A0A8H4ATT1_GIGMA</name>
<dbReference type="PANTHER" id="PTHR11895:SF67">
    <property type="entry name" value="AMIDASE DOMAIN-CONTAINING PROTEIN"/>
    <property type="match status" value="1"/>
</dbReference>
<dbReference type="GO" id="GO:0003824">
    <property type="term" value="F:catalytic activity"/>
    <property type="evidence" value="ECO:0007669"/>
    <property type="project" value="InterPro"/>
</dbReference>
<dbReference type="InterPro" id="IPR020556">
    <property type="entry name" value="Amidase_CS"/>
</dbReference>
<comment type="caution">
    <text evidence="3">The sequence shown here is derived from an EMBL/GenBank/DDBJ whole genome shotgun (WGS) entry which is preliminary data.</text>
</comment>
<feature type="domain" description="Amidase" evidence="2">
    <location>
        <begin position="137"/>
        <end position="552"/>
    </location>
</feature>
<evidence type="ECO:0000259" key="2">
    <source>
        <dbReference type="Pfam" id="PF01425"/>
    </source>
</evidence>
<dbReference type="SUPFAM" id="SSF75304">
    <property type="entry name" value="Amidase signature (AS) enzymes"/>
    <property type="match status" value="1"/>
</dbReference>
<dbReference type="Proteomes" id="UP000439903">
    <property type="component" value="Unassembled WGS sequence"/>
</dbReference>
<protein>
    <submittedName>
        <fullName evidence="3">Amidase signature enzyme</fullName>
    </submittedName>
</protein>
<organism evidence="3 4">
    <name type="scientific">Gigaspora margarita</name>
    <dbReference type="NCBI Taxonomy" id="4874"/>
    <lineage>
        <taxon>Eukaryota</taxon>
        <taxon>Fungi</taxon>
        <taxon>Fungi incertae sedis</taxon>
        <taxon>Mucoromycota</taxon>
        <taxon>Glomeromycotina</taxon>
        <taxon>Glomeromycetes</taxon>
        <taxon>Diversisporales</taxon>
        <taxon>Gigasporaceae</taxon>
        <taxon>Gigaspora</taxon>
    </lineage>
</organism>
<dbReference type="InterPro" id="IPR036928">
    <property type="entry name" value="AS_sf"/>
</dbReference>
<evidence type="ECO:0000256" key="1">
    <source>
        <dbReference type="ARBA" id="ARBA00009199"/>
    </source>
</evidence>
<proteinExistence type="inferred from homology"/>
<dbReference type="Pfam" id="PF01425">
    <property type="entry name" value="Amidase"/>
    <property type="match status" value="1"/>
</dbReference>
<dbReference type="PANTHER" id="PTHR11895">
    <property type="entry name" value="TRANSAMIDASE"/>
    <property type="match status" value="1"/>
</dbReference>
<reference evidence="3 4" key="1">
    <citation type="journal article" date="2019" name="Environ. Microbiol.">
        <title>At the nexus of three kingdoms: the genome of the mycorrhizal fungus Gigaspora margarita provides insights into plant, endobacterial and fungal interactions.</title>
        <authorList>
            <person name="Venice F."/>
            <person name="Ghignone S."/>
            <person name="Salvioli di Fossalunga A."/>
            <person name="Amselem J."/>
            <person name="Novero M."/>
            <person name="Xianan X."/>
            <person name="Sedzielewska Toro K."/>
            <person name="Morin E."/>
            <person name="Lipzen A."/>
            <person name="Grigoriev I.V."/>
            <person name="Henrissat B."/>
            <person name="Martin F.M."/>
            <person name="Bonfante P."/>
        </authorList>
    </citation>
    <scope>NUCLEOTIDE SEQUENCE [LARGE SCALE GENOMIC DNA]</scope>
    <source>
        <strain evidence="3 4">BEG34</strain>
    </source>
</reference>
<evidence type="ECO:0000313" key="3">
    <source>
        <dbReference type="EMBL" id="KAF0532167.1"/>
    </source>
</evidence>
<accession>A0A8H4ATT1</accession>
<dbReference type="OrthoDB" id="566138at2759"/>
<dbReference type="AlphaFoldDB" id="A0A8H4ATT1"/>
<dbReference type="InterPro" id="IPR023631">
    <property type="entry name" value="Amidase_dom"/>
</dbReference>
<gene>
    <name evidence="3" type="ORF">F8M41_011442</name>
</gene>
<dbReference type="Gene3D" id="3.90.1300.10">
    <property type="entry name" value="Amidase signature (AS) domain"/>
    <property type="match status" value="1"/>
</dbReference>
<comment type="similarity">
    <text evidence="1">Belongs to the amidase family.</text>
</comment>
<sequence>MSSKNDQEDQEITHRHSAPYVSGFPLKILIFFLERVPGLSSYFYWNAGMKSLRYRNFNEEMTVMPLPLPKEVFGVEDPKTINGLEIFNQRNKTLNQAPENQRFLCARDYTEAYTSKKFTPLQVCEKLIDKINHSCSEACDPPLHGMYQYNKDDILAQAEASTSRYNNGQSLGPLDGVPVAVKDEIDVTGYETRVGTSFFNRGNPASNDAFLVKKLRDQGAIIIGKTNMHEIGFDITTNNPNTHTSRNPYNINHYCGGSSGGSACVVASGLCPIAIGCDGGGSIRIPSSFCGIYGLKTTCGRISSKGKFALSSSVGVAGPMTACVDDLALAYYVMSGKDPEDPKTFHQPSPTLHDLYLTDDLSDLKIGIFSAWNKQVTDPAITPALDNFINEFKLRGAEFIEIEIPELEDARVAHLITIGSEHCAVIDGYKKHSHLLNLPNRANIATLSNVNYSDYIKSQQVRTRIMRNISVVFSGVDLILTPTCAINAPQIYPRALKYGEINTLVTADGTRFAQLANFTGIPAVTVPAGYNDKNLPIGLQFMAKWYDEATLLRVAKVSEEIFESERRRPAEKYWLGNLL</sequence>
<evidence type="ECO:0000313" key="4">
    <source>
        <dbReference type="Proteomes" id="UP000439903"/>
    </source>
</evidence>
<keyword evidence="4" id="KW-1185">Reference proteome</keyword>
<dbReference type="EMBL" id="WTPW01000235">
    <property type="protein sequence ID" value="KAF0532167.1"/>
    <property type="molecule type" value="Genomic_DNA"/>
</dbReference>
<dbReference type="PROSITE" id="PS00571">
    <property type="entry name" value="AMIDASES"/>
    <property type="match status" value="1"/>
</dbReference>